<evidence type="ECO:0000313" key="3">
    <source>
        <dbReference type="Proteomes" id="UP000789739"/>
    </source>
</evidence>
<proteinExistence type="predicted"/>
<dbReference type="InterPro" id="IPR036910">
    <property type="entry name" value="HMG_box_dom_sf"/>
</dbReference>
<protein>
    <submittedName>
        <fullName evidence="2">553_t:CDS:1</fullName>
    </submittedName>
</protein>
<dbReference type="SUPFAM" id="SSF47095">
    <property type="entry name" value="HMG-box"/>
    <property type="match status" value="1"/>
</dbReference>
<evidence type="ECO:0000256" key="1">
    <source>
        <dbReference type="SAM" id="MobiDB-lite"/>
    </source>
</evidence>
<feature type="region of interest" description="Disordered" evidence="1">
    <location>
        <begin position="142"/>
        <end position="226"/>
    </location>
</feature>
<sequence length="326" mass="36550">MTQIQESLDEVISKYYKKSPLDTEIATEYPEFSQTIVLHTPDIPFEDKKLLEYAKKIKEESILEDESTTQEGNKKKRKRPPNSYFLFMVVFKELVNKLVINETLDGKARQKLGAMLWNCLKEEFQKPYKSVAKVAREDFPQMTYKKRQKDGQLDVREYDPKSRKKSPAKKSRSSTSPSAKKNQGCTAPSIGSSTSSTPPLIPSGPNSTPLLIPSSTSPSVASNPSPSVASNVSSMSIFENDPFTYFDVLSGQIAGNYPEYDNCNFANFALQQPIDIGQLSQYISPMEAPQTSINIGYPPVPIMNAYNFADLSWIITDSPDNEYTQC</sequence>
<name>A0A9N8ZGB8_9GLOM</name>
<feature type="compositionally biased region" description="Low complexity" evidence="1">
    <location>
        <begin position="188"/>
        <end position="226"/>
    </location>
</feature>
<gene>
    <name evidence="2" type="ORF">PBRASI_LOCUS2258</name>
</gene>
<dbReference type="EMBL" id="CAJVPI010000171">
    <property type="protein sequence ID" value="CAG8494002.1"/>
    <property type="molecule type" value="Genomic_DNA"/>
</dbReference>
<feature type="compositionally biased region" description="Basic and acidic residues" evidence="1">
    <location>
        <begin position="149"/>
        <end position="161"/>
    </location>
</feature>
<evidence type="ECO:0000313" key="2">
    <source>
        <dbReference type="EMBL" id="CAG8494002.1"/>
    </source>
</evidence>
<accession>A0A9N8ZGB8</accession>
<keyword evidence="3" id="KW-1185">Reference proteome</keyword>
<dbReference type="AlphaFoldDB" id="A0A9N8ZGB8"/>
<organism evidence="2 3">
    <name type="scientific">Paraglomus brasilianum</name>
    <dbReference type="NCBI Taxonomy" id="144538"/>
    <lineage>
        <taxon>Eukaryota</taxon>
        <taxon>Fungi</taxon>
        <taxon>Fungi incertae sedis</taxon>
        <taxon>Mucoromycota</taxon>
        <taxon>Glomeromycotina</taxon>
        <taxon>Glomeromycetes</taxon>
        <taxon>Paraglomerales</taxon>
        <taxon>Paraglomeraceae</taxon>
        <taxon>Paraglomus</taxon>
    </lineage>
</organism>
<comment type="caution">
    <text evidence="2">The sequence shown here is derived from an EMBL/GenBank/DDBJ whole genome shotgun (WGS) entry which is preliminary data.</text>
</comment>
<feature type="compositionally biased region" description="Basic residues" evidence="1">
    <location>
        <begin position="162"/>
        <end position="172"/>
    </location>
</feature>
<reference evidence="2" key="1">
    <citation type="submission" date="2021-06" db="EMBL/GenBank/DDBJ databases">
        <authorList>
            <person name="Kallberg Y."/>
            <person name="Tangrot J."/>
            <person name="Rosling A."/>
        </authorList>
    </citation>
    <scope>NUCLEOTIDE SEQUENCE</scope>
    <source>
        <strain evidence="2">BR232B</strain>
    </source>
</reference>
<dbReference type="Gene3D" id="1.10.30.10">
    <property type="entry name" value="High mobility group box domain"/>
    <property type="match status" value="1"/>
</dbReference>
<dbReference type="Proteomes" id="UP000789739">
    <property type="component" value="Unassembled WGS sequence"/>
</dbReference>